<dbReference type="GO" id="GO:0005524">
    <property type="term" value="F:ATP binding"/>
    <property type="evidence" value="ECO:0007669"/>
    <property type="project" value="UniProtKB-UniRule"/>
</dbReference>
<keyword evidence="5 15" id="KW-0347">Helicase</keyword>
<dbReference type="InterPro" id="IPR027417">
    <property type="entry name" value="P-loop_NTPase"/>
</dbReference>
<dbReference type="InterPro" id="IPR014016">
    <property type="entry name" value="UvrD-like_ATP-bd"/>
</dbReference>
<dbReference type="PANTHER" id="PTHR11070:SF2">
    <property type="entry name" value="ATP-DEPENDENT DNA HELICASE SRS2"/>
    <property type="match status" value="1"/>
</dbReference>
<evidence type="ECO:0000256" key="15">
    <source>
        <dbReference type="PROSITE-ProRule" id="PRU00560"/>
    </source>
</evidence>
<feature type="domain" description="UvrD-like helicase ATP-binding" evidence="17">
    <location>
        <begin position="11"/>
        <end position="502"/>
    </location>
</feature>
<dbReference type="Proteomes" id="UP000018851">
    <property type="component" value="Chromosome"/>
</dbReference>
<evidence type="ECO:0000259" key="18">
    <source>
        <dbReference type="PROSITE" id="PS51217"/>
    </source>
</evidence>
<dbReference type="Pfam" id="PF13361">
    <property type="entry name" value="UvrD_C"/>
    <property type="match status" value="1"/>
</dbReference>
<evidence type="ECO:0000313" key="20">
    <source>
        <dbReference type="Proteomes" id="UP000018851"/>
    </source>
</evidence>
<dbReference type="Gene3D" id="3.90.320.10">
    <property type="match status" value="1"/>
</dbReference>
<evidence type="ECO:0000256" key="8">
    <source>
        <dbReference type="ARBA" id="ARBA00023125"/>
    </source>
</evidence>
<evidence type="ECO:0000256" key="9">
    <source>
        <dbReference type="ARBA" id="ARBA00023204"/>
    </source>
</evidence>
<proteinExistence type="predicted"/>
<evidence type="ECO:0000256" key="3">
    <source>
        <dbReference type="ARBA" id="ARBA00022763"/>
    </source>
</evidence>
<keyword evidence="10" id="KW-0413">Isomerase</keyword>
<keyword evidence="3" id="KW-0227">DNA damage</keyword>
<evidence type="ECO:0000256" key="16">
    <source>
        <dbReference type="SAM" id="MobiDB-lite"/>
    </source>
</evidence>
<evidence type="ECO:0000256" key="11">
    <source>
        <dbReference type="ARBA" id="ARBA00034617"/>
    </source>
</evidence>
<dbReference type="AlphaFoldDB" id="W0AAA9"/>
<dbReference type="PROSITE" id="PS51198">
    <property type="entry name" value="UVRD_HELICASE_ATP_BIND"/>
    <property type="match status" value="1"/>
</dbReference>
<keyword evidence="1" id="KW-0540">Nuclease</keyword>
<protein>
    <recommendedName>
        <fullName evidence="12">DNA 3'-5' helicase</fullName>
        <ecNumber evidence="12">5.6.2.4</ecNumber>
    </recommendedName>
    <alternativeName>
        <fullName evidence="13">DNA 3'-5' helicase II</fullName>
    </alternativeName>
</protein>
<keyword evidence="6" id="KW-0269">Exonuclease</keyword>
<keyword evidence="9" id="KW-0234">DNA repair</keyword>
<keyword evidence="4 15" id="KW-0378">Hydrolase</keyword>
<evidence type="ECO:0000256" key="4">
    <source>
        <dbReference type="ARBA" id="ARBA00022801"/>
    </source>
</evidence>
<dbReference type="KEGG" id="ssan:NX02_08520"/>
<dbReference type="InterPro" id="IPR000212">
    <property type="entry name" value="DNA_helicase_UvrD/REP"/>
</dbReference>
<dbReference type="InterPro" id="IPR038726">
    <property type="entry name" value="PDDEXK_AddAB-type"/>
</dbReference>
<dbReference type="EC" id="5.6.2.4" evidence="12"/>
<dbReference type="eggNOG" id="COG1074">
    <property type="taxonomic scope" value="Bacteria"/>
</dbReference>
<evidence type="ECO:0000256" key="5">
    <source>
        <dbReference type="ARBA" id="ARBA00022806"/>
    </source>
</evidence>
<evidence type="ECO:0000259" key="17">
    <source>
        <dbReference type="PROSITE" id="PS51198"/>
    </source>
</evidence>
<dbReference type="HOGENOM" id="CLU_001114_0_0_5"/>
<dbReference type="GO" id="GO:0000725">
    <property type="term" value="P:recombinational repair"/>
    <property type="evidence" value="ECO:0007669"/>
    <property type="project" value="TreeGrafter"/>
</dbReference>
<dbReference type="STRING" id="1123269.NX02_08520"/>
<dbReference type="Gene3D" id="1.10.486.10">
    <property type="entry name" value="PCRA, domain 4"/>
    <property type="match status" value="1"/>
</dbReference>
<keyword evidence="7 15" id="KW-0067">ATP-binding</keyword>
<evidence type="ECO:0000256" key="13">
    <source>
        <dbReference type="ARBA" id="ARBA00034923"/>
    </source>
</evidence>
<dbReference type="PROSITE" id="PS51217">
    <property type="entry name" value="UVRD_HELICASE_CTER"/>
    <property type="match status" value="1"/>
</dbReference>
<dbReference type="InterPro" id="IPR014017">
    <property type="entry name" value="DNA_helicase_UvrD-like_C"/>
</dbReference>
<dbReference type="GO" id="GO:0033202">
    <property type="term" value="C:DNA helicase complex"/>
    <property type="evidence" value="ECO:0007669"/>
    <property type="project" value="TreeGrafter"/>
</dbReference>
<evidence type="ECO:0000256" key="7">
    <source>
        <dbReference type="ARBA" id="ARBA00022840"/>
    </source>
</evidence>
<feature type="binding site" evidence="15">
    <location>
        <begin position="32"/>
        <end position="39"/>
    </location>
    <ligand>
        <name>ATP</name>
        <dbReference type="ChEBI" id="CHEBI:30616"/>
    </ligand>
</feature>
<evidence type="ECO:0000256" key="6">
    <source>
        <dbReference type="ARBA" id="ARBA00022839"/>
    </source>
</evidence>
<keyword evidence="20" id="KW-1185">Reference proteome</keyword>
<dbReference type="InterPro" id="IPR014151">
    <property type="entry name" value="DNA_helicase_AddA"/>
</dbReference>
<dbReference type="GO" id="GO:0005829">
    <property type="term" value="C:cytosol"/>
    <property type="evidence" value="ECO:0007669"/>
    <property type="project" value="TreeGrafter"/>
</dbReference>
<dbReference type="GO" id="GO:0043138">
    <property type="term" value="F:3'-5' DNA helicase activity"/>
    <property type="evidence" value="ECO:0007669"/>
    <property type="project" value="UniProtKB-EC"/>
</dbReference>
<evidence type="ECO:0000313" key="19">
    <source>
        <dbReference type="EMBL" id="AHE53427.1"/>
    </source>
</evidence>
<name>W0AAA9_9SPHN</name>
<evidence type="ECO:0000256" key="12">
    <source>
        <dbReference type="ARBA" id="ARBA00034808"/>
    </source>
</evidence>
<dbReference type="NCBIfam" id="TIGR02784">
    <property type="entry name" value="addA_alphas"/>
    <property type="match status" value="1"/>
</dbReference>
<evidence type="ECO:0000256" key="14">
    <source>
        <dbReference type="ARBA" id="ARBA00048988"/>
    </source>
</evidence>
<dbReference type="Pfam" id="PF12705">
    <property type="entry name" value="PDDEXK_1"/>
    <property type="match status" value="1"/>
</dbReference>
<evidence type="ECO:0000256" key="10">
    <source>
        <dbReference type="ARBA" id="ARBA00023235"/>
    </source>
</evidence>
<dbReference type="InterPro" id="IPR011604">
    <property type="entry name" value="PDDEXK-like_dom_sf"/>
</dbReference>
<dbReference type="PATRIC" id="fig|1123269.5.peg.1670"/>
<sequence>MAAMARSITPLSELKDAQKLASDPREHIWLSASAGTGKTHVLSARVLRLLLGGARPESILCLTFTKAGAAEMAERIHARLAYWVRLSEKELRKELFALGENPRDDVLVAHARTLFASVIDAQGGGLRIQTIHAFAQALLAGFPLEAGLIPGFRPMEGREEAVLQRRVLAELLVEAEAGVLPGFVAAIQALSLRLGEGGAEGFLQQCARAPDALEQLPTGISPFVRRAFEVPEGDIEAALAEACSDTMFDLVGLRRISAANAAWGTKTALAHTDIIAAWLGAAPPGRVAMLPDLMSVPFTAKGEPRKYSDKLIAAEPDYSGLAQRLGEACRDLIDLRTRAAFVALLGPALEAGRSYARAYAEAKRRSGLLDFDDLIRRTVALLQTEGMGEWIRYKLDLSTDHVLVDEAQDTNAQQWAIVRALADEFFAGEGTRDGRIRTLFAVGDFKQAIYGFQGTNPLMFEAAAQHFARQAADPAHVARLEAEGYRPRPLHRLSLNQSFRSTAPVLELVDMLIDQLGHDQLGLLDPAEPHKSAVTGPGIVTLWQPIAPAIDSGEEGEDAEGEEEWLADSTRAFATRLARQIREWLAEPLWLESKGRPLRPEDIMILVRKRGDLASLIVARLYAENVPVAGVDRLRLDAPLGVQDLLAAVRFALQPGDDLNLAALLVSPLIGWTQDQLYDHGRRQAGTTLFERLRQQQAMIGDTLAALSAILNAADFSTPYRFLEDMLSGPLDGRRKLLGRLGEEARDPIEELLSTALAFEADAVPSLQTFIDWFDRGEVEIKRDPAQPQAAVRVMTAHGAKGLQAPLVILADAATDPDAAPARALAWNAVEGGDPVPVFRARKDEMWGGLKADAEELAKRDREEHWRLLYVALTRAEERLVIGGALGRRAKNGPPERSWHAAVAAAMDGLGIEPVEDVLWGGAQHFRGTKPVDAARRAPDVSEDSRAAEGLLPDWLLRPAPEEARPPRPLAPSSIGEDRDADPPPGPAMRAAAERGRLLHALFERLPALPQARREAAGLDWLEGAAGVADADDRRKLVGDVLAVIGDPRFAPLFVPEALAEAPVAAVVDGEVIAGTVDRLLVTDADVLIVDFKTGRRAPATVDSAPVHHLRQISAYAAALKVIFPDRQIRAGLLYTAAPVLLELTPALIAAHKPRFAGTEQSLIEPR</sequence>
<comment type="catalytic activity">
    <reaction evidence="14">
        <text>ATP + H2O = ADP + phosphate + H(+)</text>
        <dbReference type="Rhea" id="RHEA:13065"/>
        <dbReference type="ChEBI" id="CHEBI:15377"/>
        <dbReference type="ChEBI" id="CHEBI:15378"/>
        <dbReference type="ChEBI" id="CHEBI:30616"/>
        <dbReference type="ChEBI" id="CHEBI:43474"/>
        <dbReference type="ChEBI" id="CHEBI:456216"/>
        <dbReference type="EC" id="5.6.2.4"/>
    </reaction>
</comment>
<evidence type="ECO:0000256" key="1">
    <source>
        <dbReference type="ARBA" id="ARBA00022722"/>
    </source>
</evidence>
<evidence type="ECO:0000256" key="2">
    <source>
        <dbReference type="ARBA" id="ARBA00022741"/>
    </source>
</evidence>
<gene>
    <name evidence="19" type="ORF">NX02_08520</name>
</gene>
<keyword evidence="2 15" id="KW-0547">Nucleotide-binding</keyword>
<dbReference type="GO" id="GO:0004527">
    <property type="term" value="F:exonuclease activity"/>
    <property type="evidence" value="ECO:0007669"/>
    <property type="project" value="UniProtKB-KW"/>
</dbReference>
<dbReference type="SUPFAM" id="SSF52540">
    <property type="entry name" value="P-loop containing nucleoside triphosphate hydrolases"/>
    <property type="match status" value="1"/>
</dbReference>
<organism evidence="19 20">
    <name type="scientific">Sphingomonas sanxanigenens DSM 19645 = NX02</name>
    <dbReference type="NCBI Taxonomy" id="1123269"/>
    <lineage>
        <taxon>Bacteria</taxon>
        <taxon>Pseudomonadati</taxon>
        <taxon>Pseudomonadota</taxon>
        <taxon>Alphaproteobacteria</taxon>
        <taxon>Sphingomonadales</taxon>
        <taxon>Sphingomonadaceae</taxon>
        <taxon>Sphingomonas</taxon>
    </lineage>
</organism>
<dbReference type="Pfam" id="PF00580">
    <property type="entry name" value="UvrD-helicase"/>
    <property type="match status" value="2"/>
</dbReference>
<dbReference type="EMBL" id="CP006644">
    <property type="protein sequence ID" value="AHE53427.1"/>
    <property type="molecule type" value="Genomic_DNA"/>
</dbReference>
<accession>W0AAA9</accession>
<dbReference type="Gene3D" id="3.40.50.300">
    <property type="entry name" value="P-loop containing nucleotide triphosphate hydrolases"/>
    <property type="match status" value="4"/>
</dbReference>
<dbReference type="GO" id="GO:0003677">
    <property type="term" value="F:DNA binding"/>
    <property type="evidence" value="ECO:0007669"/>
    <property type="project" value="UniProtKB-KW"/>
</dbReference>
<comment type="catalytic activity">
    <reaction evidence="11">
        <text>Couples ATP hydrolysis with the unwinding of duplex DNA by translocating in the 3'-5' direction.</text>
        <dbReference type="EC" id="5.6.2.4"/>
    </reaction>
</comment>
<dbReference type="PANTHER" id="PTHR11070">
    <property type="entry name" value="UVRD / RECB / PCRA DNA HELICASE FAMILY MEMBER"/>
    <property type="match status" value="1"/>
</dbReference>
<keyword evidence="8" id="KW-0238">DNA-binding</keyword>
<feature type="domain" description="UvrD-like helicase C-terminal" evidence="18">
    <location>
        <begin position="530"/>
        <end position="802"/>
    </location>
</feature>
<reference evidence="19 20" key="1">
    <citation type="submission" date="2013-07" db="EMBL/GenBank/DDBJ databases">
        <title>Completed genome of Sphingomonas sanxanigenens NX02.</title>
        <authorList>
            <person name="Ma T."/>
            <person name="Huang H."/>
            <person name="Wu M."/>
            <person name="Li X."/>
            <person name="Li G."/>
        </authorList>
    </citation>
    <scope>NUCLEOTIDE SEQUENCE [LARGE SCALE GENOMIC DNA]</scope>
    <source>
        <strain evidence="19 20">NX02</strain>
    </source>
</reference>
<feature type="region of interest" description="Disordered" evidence="16">
    <location>
        <begin position="952"/>
        <end position="990"/>
    </location>
</feature>